<sequence>MSQGLEGTGLLLRFALRRDRVLAPAWVLALSGMVLVSAAATGPLYGSEAERVAAAEALNASPAVVALYGPILDTSSLGELSMTKMTVLYAVFVAFMGVVLVRRHTRVEEETGRAEMVGATAVGVHAPTAAALAEAALASLVVGLLAAAGNIVAGLPVAGSVLFGASWTGIGLVGAAIALVAAQVSSSARTVGFLASTAIGALYLLRAVGDTSVSWLSWLTPFGWGTRLSAWSEPRVWLLVGYPLLAVGLTGVALALRRRRDLGAGVLPDRPGPAEGSPRLRDVAALVWREQSAALTGWTIGIAVIGILMGSIIPSIGSMLGTGEAREVIEAMGGVGALQDVLVSALASVIAVVITCYGISAVTRAAGDERDGRTETLLATATSRRGLLVAVAGSALVGATWLLLVSGAATAVGRGEGFDPVGAALVQAPAVWLVLALGLLLLSLRSRWAVAGWALVAACVTLGQVGESLDLPGWLVGLSPYHHVSRYPAEAVAWRPELVLTLLALAALAASWTRYRGRDIG</sequence>
<dbReference type="STRING" id="748909.SAMN05192575_106107"/>
<keyword evidence="1" id="KW-0812">Transmembrane</keyword>
<evidence type="ECO:0000313" key="3">
    <source>
        <dbReference type="EMBL" id="SFB27295.1"/>
    </source>
</evidence>
<feature type="transmembrane region" description="Helical" evidence="1">
    <location>
        <begin position="21"/>
        <end position="40"/>
    </location>
</feature>
<feature type="transmembrane region" description="Helical" evidence="1">
    <location>
        <begin position="421"/>
        <end position="441"/>
    </location>
</feature>
<accession>A0A1I0ZNS3</accession>
<feature type="transmembrane region" description="Helical" evidence="1">
    <location>
        <begin position="448"/>
        <end position="466"/>
    </location>
</feature>
<dbReference type="EMBL" id="FOKC01000006">
    <property type="protein sequence ID" value="SFB27295.1"/>
    <property type="molecule type" value="Genomic_DNA"/>
</dbReference>
<evidence type="ECO:0000313" key="2">
    <source>
        <dbReference type="EMBL" id="PKH41904.1"/>
    </source>
</evidence>
<dbReference type="AlphaFoldDB" id="A0A1I0ZNS3"/>
<reference evidence="3" key="1">
    <citation type="submission" date="2016-10" db="EMBL/GenBank/DDBJ databases">
        <authorList>
            <person name="de Groot N.N."/>
        </authorList>
    </citation>
    <scope>NUCLEOTIDE SEQUENCE [LARGE SCALE GENOMIC DNA]</scope>
    <source>
        <strain evidence="3">CGMCC 1.10697</strain>
    </source>
</reference>
<feature type="transmembrane region" description="Helical" evidence="1">
    <location>
        <begin position="161"/>
        <end position="181"/>
    </location>
</feature>
<feature type="transmembrane region" description="Helical" evidence="1">
    <location>
        <begin position="193"/>
        <end position="216"/>
    </location>
</feature>
<reference evidence="4" key="2">
    <citation type="submission" date="2016-10" db="EMBL/GenBank/DDBJ databases">
        <authorList>
            <person name="Varghese N."/>
            <person name="Submissions S."/>
        </authorList>
    </citation>
    <scope>NUCLEOTIDE SEQUENCE [LARGE SCALE GENOMIC DNA]</scope>
    <source>
        <strain evidence="4">CGMCC 1.10697</strain>
    </source>
</reference>
<feature type="transmembrane region" description="Helical" evidence="1">
    <location>
        <begin position="341"/>
        <end position="366"/>
    </location>
</feature>
<feature type="transmembrane region" description="Helical" evidence="1">
    <location>
        <begin position="387"/>
        <end position="409"/>
    </location>
</feature>
<keyword evidence="1" id="KW-1133">Transmembrane helix</keyword>
<evidence type="ECO:0000313" key="5">
    <source>
        <dbReference type="Proteomes" id="UP000233565"/>
    </source>
</evidence>
<reference evidence="2 5" key="3">
    <citation type="submission" date="2017-12" db="EMBL/GenBank/DDBJ databases">
        <title>Pharmacopeia of the Arctic Ocean.</title>
        <authorList>
            <person name="Collins E."/>
            <person name="Ducluzeau A.-L."/>
        </authorList>
    </citation>
    <scope>NUCLEOTIDE SEQUENCE [LARGE SCALE GENOMIC DNA]</scope>
    <source>
        <strain evidence="2 5">DSM 23325</strain>
    </source>
</reference>
<dbReference type="RefSeq" id="WP_091199343.1">
    <property type="nucleotide sequence ID" value="NZ_FOKC01000006.1"/>
</dbReference>
<evidence type="ECO:0000256" key="1">
    <source>
        <dbReference type="SAM" id="Phobius"/>
    </source>
</evidence>
<organism evidence="3 4">
    <name type="scientific">Nocardioides alpinus</name>
    <dbReference type="NCBI Taxonomy" id="748909"/>
    <lineage>
        <taxon>Bacteria</taxon>
        <taxon>Bacillati</taxon>
        <taxon>Actinomycetota</taxon>
        <taxon>Actinomycetes</taxon>
        <taxon>Propionibacteriales</taxon>
        <taxon>Nocardioidaceae</taxon>
        <taxon>Nocardioides</taxon>
    </lineage>
</organism>
<feature type="transmembrane region" description="Helical" evidence="1">
    <location>
        <begin position="498"/>
        <end position="515"/>
    </location>
</feature>
<proteinExistence type="predicted"/>
<gene>
    <name evidence="2" type="ORF">CXG46_08610</name>
    <name evidence="3" type="ORF">SAMN05192575_106107</name>
</gene>
<dbReference type="Proteomes" id="UP000199113">
    <property type="component" value="Unassembled WGS sequence"/>
</dbReference>
<evidence type="ECO:0000313" key="4">
    <source>
        <dbReference type="Proteomes" id="UP000199113"/>
    </source>
</evidence>
<protein>
    <submittedName>
        <fullName evidence="3">ABC-2 type transport system permease protein</fullName>
    </submittedName>
</protein>
<keyword evidence="5" id="KW-1185">Reference proteome</keyword>
<keyword evidence="1" id="KW-0472">Membrane</keyword>
<name>A0A1I0ZNS3_9ACTN</name>
<dbReference type="OrthoDB" id="2014935at2"/>
<dbReference type="EMBL" id="PJBV01000014">
    <property type="protein sequence ID" value="PKH41904.1"/>
    <property type="molecule type" value="Genomic_DNA"/>
</dbReference>
<feature type="transmembrane region" description="Helical" evidence="1">
    <location>
        <begin position="298"/>
        <end position="321"/>
    </location>
</feature>
<feature type="transmembrane region" description="Helical" evidence="1">
    <location>
        <begin position="82"/>
        <end position="101"/>
    </location>
</feature>
<feature type="transmembrane region" description="Helical" evidence="1">
    <location>
        <begin position="236"/>
        <end position="256"/>
    </location>
</feature>
<dbReference type="Proteomes" id="UP000233565">
    <property type="component" value="Unassembled WGS sequence"/>
</dbReference>